<sequence length="213" mass="24967">MEDFLEGVHNNIKFPEIPSDLACAYLKGHLFGRTHDWYQIFGSTLVQNTTTDFAQLKKALTKNFPVVRYKKDLGVQFYSSQQSRGQEPTDFIYDLLKVHKKLGLSMSEEALVDHIFVRLEPQIQDYVEVRNPKSTAQLLKVIAKFEERYSCKEMRGSRRSDNVGSRGWDERRMSNEDDRRRNWRNTEVLHRPNNIGVITRIVESEKSGVRERK</sequence>
<dbReference type="AlphaFoldDB" id="A0A8X6SJW3"/>
<feature type="region of interest" description="Disordered" evidence="1">
    <location>
        <begin position="155"/>
        <end position="179"/>
    </location>
</feature>
<name>A0A8X6SJW3_TRICX</name>
<evidence type="ECO:0000313" key="2">
    <source>
        <dbReference type="EMBL" id="GFY09771.1"/>
    </source>
</evidence>
<dbReference type="Proteomes" id="UP000887159">
    <property type="component" value="Unassembled WGS sequence"/>
</dbReference>
<dbReference type="EMBL" id="BMAU01021292">
    <property type="protein sequence ID" value="GFY09771.1"/>
    <property type="molecule type" value="Genomic_DNA"/>
</dbReference>
<evidence type="ECO:0000256" key="1">
    <source>
        <dbReference type="SAM" id="MobiDB-lite"/>
    </source>
</evidence>
<organism evidence="2 3">
    <name type="scientific">Trichonephila clavipes</name>
    <name type="common">Golden silk orbweaver</name>
    <name type="synonym">Nephila clavipes</name>
    <dbReference type="NCBI Taxonomy" id="2585209"/>
    <lineage>
        <taxon>Eukaryota</taxon>
        <taxon>Metazoa</taxon>
        <taxon>Ecdysozoa</taxon>
        <taxon>Arthropoda</taxon>
        <taxon>Chelicerata</taxon>
        <taxon>Arachnida</taxon>
        <taxon>Araneae</taxon>
        <taxon>Araneomorphae</taxon>
        <taxon>Entelegynae</taxon>
        <taxon>Araneoidea</taxon>
        <taxon>Nephilidae</taxon>
        <taxon>Trichonephila</taxon>
    </lineage>
</organism>
<protein>
    <recommendedName>
        <fullName evidence="4">Retrotransposon gag domain-containing protein</fullName>
    </recommendedName>
</protein>
<proteinExistence type="predicted"/>
<evidence type="ECO:0008006" key="4">
    <source>
        <dbReference type="Google" id="ProtNLM"/>
    </source>
</evidence>
<evidence type="ECO:0000313" key="3">
    <source>
        <dbReference type="Proteomes" id="UP000887159"/>
    </source>
</evidence>
<accession>A0A8X6SJW3</accession>
<comment type="caution">
    <text evidence="2">The sequence shown here is derived from an EMBL/GenBank/DDBJ whole genome shotgun (WGS) entry which is preliminary data.</text>
</comment>
<keyword evidence="3" id="KW-1185">Reference proteome</keyword>
<gene>
    <name evidence="2" type="primary">NCL1_59947</name>
    <name evidence="2" type="ORF">TNCV_3697331</name>
</gene>
<reference evidence="2" key="1">
    <citation type="submission" date="2020-08" db="EMBL/GenBank/DDBJ databases">
        <title>Multicomponent nature underlies the extraordinary mechanical properties of spider dragline silk.</title>
        <authorList>
            <person name="Kono N."/>
            <person name="Nakamura H."/>
            <person name="Mori M."/>
            <person name="Yoshida Y."/>
            <person name="Ohtoshi R."/>
            <person name="Malay A.D."/>
            <person name="Moran D.A.P."/>
            <person name="Tomita M."/>
            <person name="Numata K."/>
            <person name="Arakawa K."/>
        </authorList>
    </citation>
    <scope>NUCLEOTIDE SEQUENCE</scope>
</reference>